<evidence type="ECO:0000313" key="8">
    <source>
        <dbReference type="EMBL" id="PRW85114.1"/>
    </source>
</evidence>
<comment type="subcellular location">
    <subcellularLocation>
        <location evidence="1">Cell envelope</location>
    </subcellularLocation>
</comment>
<dbReference type="RefSeq" id="WP_070413657.1">
    <property type="nucleotide sequence ID" value="NZ_PVUH01000026.1"/>
</dbReference>
<feature type="region of interest" description="Disordered" evidence="5">
    <location>
        <begin position="1"/>
        <end position="23"/>
    </location>
</feature>
<evidence type="ECO:0000313" key="9">
    <source>
        <dbReference type="Proteomes" id="UP000239731"/>
    </source>
</evidence>
<dbReference type="InterPro" id="IPR006143">
    <property type="entry name" value="RND_pump_MFP"/>
</dbReference>
<proteinExistence type="inferred from homology"/>
<dbReference type="GO" id="GO:0015562">
    <property type="term" value="F:efflux transmembrane transporter activity"/>
    <property type="evidence" value="ECO:0007669"/>
    <property type="project" value="TreeGrafter"/>
</dbReference>
<protein>
    <submittedName>
        <fullName evidence="8">Efflux RND transporter periplasmic adaptor subunit</fullName>
    </submittedName>
</protein>
<dbReference type="PANTHER" id="PTHR30469">
    <property type="entry name" value="MULTIDRUG RESISTANCE PROTEIN MDTA"/>
    <property type="match status" value="1"/>
</dbReference>
<dbReference type="Pfam" id="PF25917">
    <property type="entry name" value="BSH_RND"/>
    <property type="match status" value="1"/>
</dbReference>
<dbReference type="SUPFAM" id="SSF111369">
    <property type="entry name" value="HlyD-like secretion proteins"/>
    <property type="match status" value="1"/>
</dbReference>
<evidence type="ECO:0000259" key="7">
    <source>
        <dbReference type="Pfam" id="PF25967"/>
    </source>
</evidence>
<dbReference type="NCBIfam" id="TIGR01730">
    <property type="entry name" value="RND_mfp"/>
    <property type="match status" value="1"/>
</dbReference>
<gene>
    <name evidence="8" type="ORF">C7A10_27650</name>
</gene>
<dbReference type="Proteomes" id="UP000239731">
    <property type="component" value="Unassembled WGS sequence"/>
</dbReference>
<evidence type="ECO:0000256" key="5">
    <source>
        <dbReference type="SAM" id="MobiDB-lite"/>
    </source>
</evidence>
<reference evidence="8 9" key="1">
    <citation type="submission" date="2018-03" db="EMBL/GenBank/DDBJ databases">
        <title>Blue discolouration in mozzarella cheese caused by Pseudomonas fluorescens.</title>
        <authorList>
            <person name="Chiesa F."/>
            <person name="Dalmasso A."/>
            <person name="Lomonaco S."/>
        </authorList>
    </citation>
    <scope>NUCLEOTIDE SEQUENCE [LARGE SCALE GENOMIC DNA]</scope>
    <source>
        <strain evidence="8 9">11293</strain>
    </source>
</reference>
<dbReference type="GO" id="GO:1990281">
    <property type="term" value="C:efflux pump complex"/>
    <property type="evidence" value="ECO:0007669"/>
    <property type="project" value="TreeGrafter"/>
</dbReference>
<organism evidence="8 9">
    <name type="scientific">Pseudomonas fluorescens</name>
    <dbReference type="NCBI Taxonomy" id="294"/>
    <lineage>
        <taxon>Bacteria</taxon>
        <taxon>Pseudomonadati</taxon>
        <taxon>Pseudomonadota</taxon>
        <taxon>Gammaproteobacteria</taxon>
        <taxon>Pseudomonadales</taxon>
        <taxon>Pseudomonadaceae</taxon>
        <taxon>Pseudomonas</taxon>
    </lineage>
</organism>
<keyword evidence="3" id="KW-0813">Transport</keyword>
<dbReference type="Gene3D" id="1.10.287.470">
    <property type="entry name" value="Helix hairpin bin"/>
    <property type="match status" value="1"/>
</dbReference>
<dbReference type="Gene3D" id="2.40.420.20">
    <property type="match status" value="1"/>
</dbReference>
<evidence type="ECO:0000259" key="6">
    <source>
        <dbReference type="Pfam" id="PF25917"/>
    </source>
</evidence>
<dbReference type="InterPro" id="IPR058625">
    <property type="entry name" value="MdtA-like_BSH"/>
</dbReference>
<comment type="similarity">
    <text evidence="2">Belongs to the membrane fusion protein (MFP) (TC 8.A.1) family.</text>
</comment>
<dbReference type="PANTHER" id="PTHR30469:SF15">
    <property type="entry name" value="HLYD FAMILY OF SECRETION PROTEINS"/>
    <property type="match status" value="1"/>
</dbReference>
<sequence length="356" mass="37734">MMLSLIAGCGRSTPPPQTPPRSVKVETVRDSEGNRLPITGRVRIEQRADLSFEGSGRIASIAVDVGDTVRRGQTLARLDPEPAQLKLQQARADVSAAKAQKAERDLNFRQQQALFDDRVISPATLAAARAAYLSANEQLDSAKATEALASRAVRTSAIVSPFNGRIVARSVQPFVDVTAGQSVLQIEGAEKAEVVGMLPAALVTKLKPGDVASAYTNANPAQDVSIRLESLSSRLENGALVQAIFRPVEPSSELRSGETVLITLPIAQAHAPSVPVTALIPQTQSKQASVFVYDAATAKVSRREITPETVENGRVLVRDGLAVGETVVVAGAAFLVDGQAVRLYQPATHIGRDKAL</sequence>
<keyword evidence="4" id="KW-0175">Coiled coil</keyword>
<dbReference type="AlphaFoldDB" id="A0A2T0HPU1"/>
<evidence type="ECO:0000256" key="3">
    <source>
        <dbReference type="ARBA" id="ARBA00022448"/>
    </source>
</evidence>
<name>A0A2T0HPU1_PSEFL</name>
<accession>A0A2T0HPU1</accession>
<feature type="domain" description="Multidrug resistance protein MdtA-like barrel-sandwich hybrid" evidence="6">
    <location>
        <begin position="55"/>
        <end position="182"/>
    </location>
</feature>
<evidence type="ECO:0000256" key="4">
    <source>
        <dbReference type="ARBA" id="ARBA00023054"/>
    </source>
</evidence>
<comment type="caution">
    <text evidence="8">The sequence shown here is derived from an EMBL/GenBank/DDBJ whole genome shotgun (WGS) entry which is preliminary data.</text>
</comment>
<evidence type="ECO:0000256" key="2">
    <source>
        <dbReference type="ARBA" id="ARBA00009477"/>
    </source>
</evidence>
<dbReference type="Pfam" id="PF25967">
    <property type="entry name" value="RND-MFP_C"/>
    <property type="match status" value="1"/>
</dbReference>
<dbReference type="Gene3D" id="2.40.50.100">
    <property type="match status" value="1"/>
</dbReference>
<feature type="domain" description="Multidrug resistance protein MdtA-like C-terminal permuted SH3" evidence="7">
    <location>
        <begin position="275"/>
        <end position="332"/>
    </location>
</feature>
<dbReference type="EMBL" id="PVUH01000026">
    <property type="protein sequence ID" value="PRW85114.1"/>
    <property type="molecule type" value="Genomic_DNA"/>
</dbReference>
<evidence type="ECO:0000256" key="1">
    <source>
        <dbReference type="ARBA" id="ARBA00004196"/>
    </source>
</evidence>
<dbReference type="InterPro" id="IPR058627">
    <property type="entry name" value="MdtA-like_C"/>
</dbReference>